<dbReference type="FunFam" id="1.10.630.10:FF:000018">
    <property type="entry name" value="Cytochrome P450 monooxygenase"/>
    <property type="match status" value="1"/>
</dbReference>
<dbReference type="GO" id="GO:0016705">
    <property type="term" value="F:oxidoreductase activity, acting on paired donors, with incorporation or reduction of molecular oxygen"/>
    <property type="evidence" value="ECO:0007669"/>
    <property type="project" value="InterPro"/>
</dbReference>
<dbReference type="PROSITE" id="PS00086">
    <property type="entry name" value="CYTOCHROME_P450"/>
    <property type="match status" value="1"/>
</dbReference>
<evidence type="ECO:0000256" key="7">
    <source>
        <dbReference type="RuleBase" id="RU000461"/>
    </source>
</evidence>
<protein>
    <submittedName>
        <fullName evidence="9">Cytochrome P450</fullName>
    </submittedName>
</protein>
<evidence type="ECO:0000256" key="2">
    <source>
        <dbReference type="ARBA" id="ARBA00022617"/>
    </source>
</evidence>
<evidence type="ECO:0000256" key="1">
    <source>
        <dbReference type="ARBA" id="ARBA00010617"/>
    </source>
</evidence>
<dbReference type="PANTHER" id="PTHR46696">
    <property type="entry name" value="P450, PUTATIVE (EUROFUNG)-RELATED"/>
    <property type="match status" value="1"/>
</dbReference>
<organism evidence="9 10">
    <name type="scientific">Streptomyces paromomycinus</name>
    <name type="common">Streptomyces rimosus subsp. paromomycinus</name>
    <dbReference type="NCBI Taxonomy" id="92743"/>
    <lineage>
        <taxon>Bacteria</taxon>
        <taxon>Bacillati</taxon>
        <taxon>Actinomycetota</taxon>
        <taxon>Actinomycetes</taxon>
        <taxon>Kitasatosporales</taxon>
        <taxon>Streptomycetaceae</taxon>
        <taxon>Streptomyces</taxon>
    </lineage>
</organism>
<dbReference type="Gene3D" id="1.10.630.10">
    <property type="entry name" value="Cytochrome P450"/>
    <property type="match status" value="1"/>
</dbReference>
<dbReference type="PRINTS" id="PR00385">
    <property type="entry name" value="P450"/>
</dbReference>
<comment type="similarity">
    <text evidence="1 7">Belongs to the cytochrome P450 family.</text>
</comment>
<evidence type="ECO:0000256" key="6">
    <source>
        <dbReference type="ARBA" id="ARBA00023033"/>
    </source>
</evidence>
<evidence type="ECO:0000256" key="8">
    <source>
        <dbReference type="SAM" id="MobiDB-lite"/>
    </source>
</evidence>
<name>A0A401VWW5_STREY</name>
<gene>
    <name evidence="9" type="ORF">GKJPGBOP_01201</name>
</gene>
<keyword evidence="2 7" id="KW-0349">Heme</keyword>
<comment type="caution">
    <text evidence="9">The sequence shown here is derived from an EMBL/GenBank/DDBJ whole genome shotgun (WGS) entry which is preliminary data.</text>
</comment>
<dbReference type="CDD" id="cd11030">
    <property type="entry name" value="CYP105-like"/>
    <property type="match status" value="1"/>
</dbReference>
<keyword evidence="4 7" id="KW-0560">Oxidoreductase</keyword>
<reference evidence="9 10" key="1">
    <citation type="submission" date="2018-11" db="EMBL/GenBank/DDBJ databases">
        <title>Whole genome sequence of Streptomyces paromomycinus NBRC 15454(T).</title>
        <authorList>
            <person name="Komaki H."/>
            <person name="Tamura T."/>
        </authorList>
    </citation>
    <scope>NUCLEOTIDE SEQUENCE [LARGE SCALE GENOMIC DNA]</scope>
    <source>
        <strain evidence="9 10">NBRC 15454</strain>
    </source>
</reference>
<evidence type="ECO:0000256" key="5">
    <source>
        <dbReference type="ARBA" id="ARBA00023004"/>
    </source>
</evidence>
<evidence type="ECO:0000313" key="10">
    <source>
        <dbReference type="Proteomes" id="UP000286746"/>
    </source>
</evidence>
<dbReference type="InterPro" id="IPR002397">
    <property type="entry name" value="Cyt_P450_B"/>
</dbReference>
<dbReference type="Pfam" id="PF00067">
    <property type="entry name" value="p450"/>
    <property type="match status" value="1"/>
</dbReference>
<dbReference type="PRINTS" id="PR00359">
    <property type="entry name" value="BP450"/>
</dbReference>
<dbReference type="RefSeq" id="WP_125052496.1">
    <property type="nucleotide sequence ID" value="NZ_BHZD01000001.1"/>
</dbReference>
<evidence type="ECO:0000256" key="3">
    <source>
        <dbReference type="ARBA" id="ARBA00022723"/>
    </source>
</evidence>
<keyword evidence="10" id="KW-1185">Reference proteome</keyword>
<dbReference type="PANTHER" id="PTHR46696:SF6">
    <property type="entry name" value="P450, PUTATIVE (EUROFUNG)-RELATED"/>
    <property type="match status" value="1"/>
</dbReference>
<dbReference type="AlphaFoldDB" id="A0A401VWW5"/>
<accession>A0A401VWW5</accession>
<evidence type="ECO:0000313" key="9">
    <source>
        <dbReference type="EMBL" id="GCD41546.1"/>
    </source>
</evidence>
<feature type="compositionally biased region" description="Basic and acidic residues" evidence="8">
    <location>
        <begin position="1"/>
        <end position="13"/>
    </location>
</feature>
<sequence length="404" mass="45171">MPEETQHQFDHARRAGFGPSDDIRQQRAQGALVKEEVAPAPGAAPEPIWMALGYEAVRQVMGDHVRFSNQRRFRAQAVRGGSKHRPQEMSGHLMDYDQPEHTRLRKMLTPEFTVRRIQRLKPVTEQIAERCLDAMERNGQPADLVDLYASPISGAVLCELLGVPRDDRREFLVKHQWQLEQDRSRKDRAAAQAYTSGYLRALVKRQRKDPDEGFIGQLIRDHGDNFDDEELLGICGLMVLAGLDNVTGMISLGVLALLEHPDQLAILLADPEKNVDRVVDELLRFLSVAHAPTPRTAVEDVVVAGQLVKAGEEIVCSIPMANRDPALGPDVDRFDVDRDPLPHIAFGHGIHHCIGAALGRMELRTAYLALWRRFPGLRLAVPAADVPHKTNSIAYGLERLPVAW</sequence>
<keyword evidence="6 7" id="KW-0503">Monooxygenase</keyword>
<dbReference type="GO" id="GO:0004497">
    <property type="term" value="F:monooxygenase activity"/>
    <property type="evidence" value="ECO:0007669"/>
    <property type="project" value="UniProtKB-KW"/>
</dbReference>
<dbReference type="EMBL" id="BHZD01000001">
    <property type="protein sequence ID" value="GCD41546.1"/>
    <property type="molecule type" value="Genomic_DNA"/>
</dbReference>
<keyword evidence="3 7" id="KW-0479">Metal-binding</keyword>
<dbReference type="InterPro" id="IPR017972">
    <property type="entry name" value="Cyt_P450_CS"/>
</dbReference>
<evidence type="ECO:0000256" key="4">
    <source>
        <dbReference type="ARBA" id="ARBA00023002"/>
    </source>
</evidence>
<dbReference type="SUPFAM" id="SSF48264">
    <property type="entry name" value="Cytochrome P450"/>
    <property type="match status" value="1"/>
</dbReference>
<dbReference type="Proteomes" id="UP000286746">
    <property type="component" value="Unassembled WGS sequence"/>
</dbReference>
<keyword evidence="5 7" id="KW-0408">Iron</keyword>
<dbReference type="GO" id="GO:0005506">
    <property type="term" value="F:iron ion binding"/>
    <property type="evidence" value="ECO:0007669"/>
    <property type="project" value="InterPro"/>
</dbReference>
<dbReference type="GO" id="GO:0020037">
    <property type="term" value="F:heme binding"/>
    <property type="evidence" value="ECO:0007669"/>
    <property type="project" value="InterPro"/>
</dbReference>
<dbReference type="InterPro" id="IPR001128">
    <property type="entry name" value="Cyt_P450"/>
</dbReference>
<feature type="region of interest" description="Disordered" evidence="8">
    <location>
        <begin position="1"/>
        <end position="38"/>
    </location>
</feature>
<proteinExistence type="inferred from homology"/>
<dbReference type="InterPro" id="IPR036396">
    <property type="entry name" value="Cyt_P450_sf"/>
</dbReference>